<comment type="catalytic activity">
    <reaction evidence="10 11">
        <text>UMP + ATP = UDP + ADP</text>
        <dbReference type="Rhea" id="RHEA:24400"/>
        <dbReference type="ChEBI" id="CHEBI:30616"/>
        <dbReference type="ChEBI" id="CHEBI:57865"/>
        <dbReference type="ChEBI" id="CHEBI:58223"/>
        <dbReference type="ChEBI" id="CHEBI:456216"/>
        <dbReference type="EC" id="2.7.4.22"/>
    </reaction>
</comment>
<gene>
    <name evidence="11 13" type="primary">pyrH</name>
    <name evidence="13" type="ORF">SLY_0306</name>
</gene>
<dbReference type="InterPro" id="IPR011817">
    <property type="entry name" value="Uridylate_kinase"/>
</dbReference>
<keyword evidence="9 11" id="KW-0665">Pyrimidine biosynthesis</keyword>
<name>R4S0E1_PHYAS</name>
<proteinExistence type="inferred from homology"/>
<evidence type="ECO:0000313" key="14">
    <source>
        <dbReference type="Proteomes" id="UP000013941"/>
    </source>
</evidence>
<dbReference type="NCBIfam" id="TIGR02075">
    <property type="entry name" value="pyrH_bact"/>
    <property type="match status" value="1"/>
</dbReference>
<protein>
    <recommendedName>
        <fullName evidence="11">Uridylate kinase</fullName>
        <shortName evidence="11">UK</shortName>
        <ecNumber evidence="11">2.7.4.22</ecNumber>
    </recommendedName>
    <alternativeName>
        <fullName evidence="11">Uridine monophosphate kinase</fullName>
        <shortName evidence="11">UMP kinase</shortName>
        <shortName evidence="11">UMPK</shortName>
    </alternativeName>
</protein>
<comment type="caution">
    <text evidence="11">Lacks conserved residue(s) required for the propagation of feature annotation.</text>
</comment>
<keyword evidence="6 11" id="KW-0547">Nucleotide-binding</keyword>
<keyword evidence="5 11" id="KW-0808">Transferase</keyword>
<dbReference type="InterPro" id="IPR001048">
    <property type="entry name" value="Asp/Glu/Uridylate_kinase"/>
</dbReference>
<feature type="binding site" evidence="11">
    <location>
        <position position="61"/>
    </location>
    <ligand>
        <name>ATP</name>
        <dbReference type="ChEBI" id="CHEBI:30616"/>
    </ligand>
</feature>
<comment type="activity regulation">
    <text evidence="11">Inhibited by UTP.</text>
</comment>
<feature type="binding site" evidence="11">
    <location>
        <position position="76"/>
    </location>
    <ligand>
        <name>UMP</name>
        <dbReference type="ChEBI" id="CHEBI:57865"/>
    </ligand>
</feature>
<dbReference type="SUPFAM" id="SSF53633">
    <property type="entry name" value="Carbamate kinase-like"/>
    <property type="match status" value="1"/>
</dbReference>
<dbReference type="GO" id="GO:0006225">
    <property type="term" value="P:UDP biosynthetic process"/>
    <property type="evidence" value="ECO:0007669"/>
    <property type="project" value="TreeGrafter"/>
</dbReference>
<dbReference type="Pfam" id="PF00696">
    <property type="entry name" value="AA_kinase"/>
    <property type="match status" value="1"/>
</dbReference>
<keyword evidence="4 11" id="KW-0963">Cytoplasm</keyword>
<feature type="binding site" evidence="11">
    <location>
        <position position="57"/>
    </location>
    <ligand>
        <name>ATP</name>
        <dbReference type="ChEBI" id="CHEBI:30616"/>
    </ligand>
</feature>
<feature type="domain" description="Aspartate/glutamate/uridylate kinase" evidence="12">
    <location>
        <begin position="9"/>
        <end position="219"/>
    </location>
</feature>
<feature type="binding site" evidence="11">
    <location>
        <begin position="137"/>
        <end position="144"/>
    </location>
    <ligand>
        <name>UMP</name>
        <dbReference type="ChEBI" id="CHEBI:57865"/>
    </ligand>
</feature>
<evidence type="ECO:0000256" key="6">
    <source>
        <dbReference type="ARBA" id="ARBA00022741"/>
    </source>
</evidence>
<evidence type="ECO:0000256" key="8">
    <source>
        <dbReference type="ARBA" id="ARBA00022840"/>
    </source>
</evidence>
<dbReference type="PATRIC" id="fig|980422.3.peg.284"/>
<dbReference type="GO" id="GO:0044210">
    <property type="term" value="P:'de novo' CTP biosynthetic process"/>
    <property type="evidence" value="ECO:0007669"/>
    <property type="project" value="UniProtKB-UniRule"/>
</dbReference>
<dbReference type="GO" id="GO:0005737">
    <property type="term" value="C:cytoplasm"/>
    <property type="evidence" value="ECO:0007669"/>
    <property type="project" value="UniProtKB-SubCell"/>
</dbReference>
<dbReference type="EMBL" id="CP002548">
    <property type="protein sequence ID" value="AGL90228.1"/>
    <property type="molecule type" value="Genomic_DNA"/>
</dbReference>
<comment type="subunit">
    <text evidence="11">Homohexamer.</text>
</comment>
<keyword evidence="14" id="KW-1185">Reference proteome</keyword>
<feature type="binding site" evidence="11">
    <location>
        <begin position="14"/>
        <end position="17"/>
    </location>
    <ligand>
        <name>ATP</name>
        <dbReference type="ChEBI" id="CHEBI:30616"/>
    </ligand>
</feature>
<dbReference type="Gene3D" id="3.40.1160.10">
    <property type="entry name" value="Acetylglutamate kinase-like"/>
    <property type="match status" value="1"/>
</dbReference>
<accession>R4S0E1</accession>
<comment type="similarity">
    <text evidence="3 11">Belongs to the UMP kinase family.</text>
</comment>
<evidence type="ECO:0000256" key="7">
    <source>
        <dbReference type="ARBA" id="ARBA00022777"/>
    </source>
</evidence>
<evidence type="ECO:0000256" key="10">
    <source>
        <dbReference type="ARBA" id="ARBA00047767"/>
    </source>
</evidence>
<evidence type="ECO:0000256" key="11">
    <source>
        <dbReference type="HAMAP-Rule" id="MF_01220"/>
    </source>
</evidence>
<dbReference type="EC" id="2.7.4.22" evidence="11"/>
<dbReference type="PIRSF" id="PIRSF005650">
    <property type="entry name" value="Uridylate_kin"/>
    <property type="match status" value="1"/>
</dbReference>
<dbReference type="KEGG" id="nzs:SLY_0306"/>
<dbReference type="PANTHER" id="PTHR42833:SF4">
    <property type="entry name" value="URIDYLATE KINASE PUMPKIN, CHLOROPLASTIC"/>
    <property type="match status" value="1"/>
</dbReference>
<dbReference type="CDD" id="cd04254">
    <property type="entry name" value="AAK_UMPK-PyrH-Ec"/>
    <property type="match status" value="1"/>
</dbReference>
<feature type="binding site" evidence="11">
    <location>
        <position position="171"/>
    </location>
    <ligand>
        <name>ATP</name>
        <dbReference type="ChEBI" id="CHEBI:30616"/>
    </ligand>
</feature>
<sequence>MKKGRQMYKKILLKLSGESLKGNIPYGIDPITIKKIALEIKEIKDLGIEIAIIVGAGNLWRGLIGEELGMDRSQADYMGMLGTIMNSLALQDALEQTNTVTRVMTAFPVATVAEPYIRRKAMHHLEKGRVVILGAGSGSPYFSTDTAAAQRAAELNIDVILMAKNNIEGVYDKDPKKYDNAVLIKKMKHEQILSERLSVMDITAASLCLENNIDILVFNMLKPGNIKKAVLQKEIGTIISSKGE</sequence>
<comment type="pathway">
    <text evidence="2 11">Pyrimidine metabolism; CTP biosynthesis via de novo pathway; UDP from UMP (UMPK route): step 1/1.</text>
</comment>
<feature type="binding site" evidence="11">
    <location>
        <position position="165"/>
    </location>
    <ligand>
        <name>ATP</name>
        <dbReference type="ChEBI" id="CHEBI:30616"/>
    </ligand>
</feature>
<evidence type="ECO:0000259" key="12">
    <source>
        <dbReference type="Pfam" id="PF00696"/>
    </source>
</evidence>
<dbReference type="UniPathway" id="UPA00159">
    <property type="reaction ID" value="UER00275"/>
</dbReference>
<reference evidence="13 14" key="1">
    <citation type="journal article" date="2013" name="BMC Genomics">
        <title>Comparison of the complete genome sequence of two closely related isolates of 'Candidatus Phytoplasma australiense' reveals genome plasticity.</title>
        <authorList>
            <person name="Andersen M.T."/>
            <person name="Liefting L.W."/>
            <person name="Havukkala I."/>
            <person name="Beever R.E."/>
        </authorList>
    </citation>
    <scope>NUCLEOTIDE SEQUENCE [LARGE SCALE GENOMIC DNA]</scope>
    <source>
        <strain evidence="13 14">NZSb11</strain>
    </source>
</reference>
<dbReference type="Proteomes" id="UP000013941">
    <property type="component" value="Chromosome"/>
</dbReference>
<dbReference type="PANTHER" id="PTHR42833">
    <property type="entry name" value="URIDYLATE KINASE"/>
    <property type="match status" value="1"/>
</dbReference>
<dbReference type="FunFam" id="3.40.1160.10:FF:000001">
    <property type="entry name" value="Uridylate kinase"/>
    <property type="match status" value="1"/>
</dbReference>
<comment type="subcellular location">
    <subcellularLocation>
        <location evidence="1 11">Cytoplasm</location>
    </subcellularLocation>
</comment>
<evidence type="ECO:0000256" key="4">
    <source>
        <dbReference type="ARBA" id="ARBA00022490"/>
    </source>
</evidence>
<evidence type="ECO:0000256" key="2">
    <source>
        <dbReference type="ARBA" id="ARBA00004791"/>
    </source>
</evidence>
<dbReference type="HAMAP" id="MF_01220_B">
    <property type="entry name" value="PyrH_B"/>
    <property type="match status" value="1"/>
</dbReference>
<feature type="binding site" evidence="11">
    <location>
        <position position="174"/>
    </location>
    <ligand>
        <name>ATP</name>
        <dbReference type="ChEBI" id="CHEBI:30616"/>
    </ligand>
</feature>
<evidence type="ECO:0000256" key="1">
    <source>
        <dbReference type="ARBA" id="ARBA00004496"/>
    </source>
</evidence>
<dbReference type="InterPro" id="IPR036393">
    <property type="entry name" value="AceGlu_kinase-like_sf"/>
</dbReference>
<dbReference type="GO" id="GO:0005524">
    <property type="term" value="F:ATP binding"/>
    <property type="evidence" value="ECO:0007669"/>
    <property type="project" value="UniProtKB-KW"/>
</dbReference>
<evidence type="ECO:0000256" key="5">
    <source>
        <dbReference type="ARBA" id="ARBA00022679"/>
    </source>
</evidence>
<dbReference type="AlphaFoldDB" id="R4S0E1"/>
<keyword evidence="7 11" id="KW-0418">Kinase</keyword>
<dbReference type="HOGENOM" id="CLU_033861_0_0_14"/>
<dbReference type="GO" id="GO:0033862">
    <property type="term" value="F:UMP kinase activity"/>
    <property type="evidence" value="ECO:0007669"/>
    <property type="project" value="UniProtKB-EC"/>
</dbReference>
<evidence type="ECO:0000313" key="13">
    <source>
        <dbReference type="EMBL" id="AGL90228.1"/>
    </source>
</evidence>
<organism evidence="13 14">
    <name type="scientific">Strawberry lethal yellows phytoplasma (CPA) str. NZSb11</name>
    <dbReference type="NCBI Taxonomy" id="980422"/>
    <lineage>
        <taxon>Bacteria</taxon>
        <taxon>Bacillati</taxon>
        <taxon>Mycoplasmatota</taxon>
        <taxon>Mollicutes</taxon>
        <taxon>Acholeplasmatales</taxon>
        <taxon>Acholeplasmataceae</taxon>
        <taxon>Candidatus Phytoplasma</taxon>
        <taxon>16SrXII (Stolbur group)</taxon>
    </lineage>
</organism>
<dbReference type="InterPro" id="IPR015963">
    <property type="entry name" value="Uridylate_kinase_bac"/>
</dbReference>
<evidence type="ECO:0000256" key="3">
    <source>
        <dbReference type="ARBA" id="ARBA00007614"/>
    </source>
</evidence>
<evidence type="ECO:0000256" key="9">
    <source>
        <dbReference type="ARBA" id="ARBA00022975"/>
    </source>
</evidence>
<keyword evidence="8 11" id="KW-0067">ATP-binding</keyword>
<comment type="function">
    <text evidence="11">Catalyzes the reversible phosphorylation of UMP to UDP.</text>
</comment>